<organism evidence="2 3">
    <name type="scientific">Rhizoctonia solani 123E</name>
    <dbReference type="NCBI Taxonomy" id="1423351"/>
    <lineage>
        <taxon>Eukaryota</taxon>
        <taxon>Fungi</taxon>
        <taxon>Dikarya</taxon>
        <taxon>Basidiomycota</taxon>
        <taxon>Agaricomycotina</taxon>
        <taxon>Agaricomycetes</taxon>
        <taxon>Cantharellales</taxon>
        <taxon>Ceratobasidiaceae</taxon>
        <taxon>Rhizoctonia</taxon>
    </lineage>
</organism>
<gene>
    <name evidence="2" type="ORF">V565_265070</name>
</gene>
<dbReference type="EMBL" id="AZST01001725">
    <property type="protein sequence ID" value="KEP45516.1"/>
    <property type="molecule type" value="Genomic_DNA"/>
</dbReference>
<evidence type="ECO:0000313" key="3">
    <source>
        <dbReference type="Proteomes" id="UP000027456"/>
    </source>
</evidence>
<dbReference type="AlphaFoldDB" id="A0A074REE5"/>
<reference evidence="2 3" key="1">
    <citation type="submission" date="2013-12" db="EMBL/GenBank/DDBJ databases">
        <authorList>
            <person name="Cubeta M."/>
            <person name="Pakala S."/>
            <person name="Fedorova N."/>
            <person name="Thomas E."/>
            <person name="Dean R."/>
            <person name="Jabaji S."/>
            <person name="Neate S."/>
            <person name="Toda T."/>
            <person name="Tavantzis S."/>
            <person name="Vilgalys R."/>
            <person name="Bharathan N."/>
            <person name="Pakala S."/>
            <person name="Losada L.S."/>
            <person name="Zafar N."/>
            <person name="Nierman W."/>
        </authorList>
    </citation>
    <scope>NUCLEOTIDE SEQUENCE [LARGE SCALE GENOMIC DNA]</scope>
    <source>
        <strain evidence="2 3">123E</strain>
    </source>
</reference>
<dbReference type="OrthoDB" id="3185006at2759"/>
<proteinExistence type="predicted"/>
<sequence>MFKAHGRKIAQKVPSLRYYSAMVLPKAKQYALETVRPLARHQTQPPYNHKAQGTPLSPIKVSAKAITDISPTNKLLSSILSWLDQDAPHPLRLQPVDFVVFENVLDQLYDLGVKPRYDWDTMSRSVTLRIPSEFREAPGAWFIQDGSPFINKKLSEIALRGHPSMISLGSTPLVVGDPMGDEEKGMMPDQSLYLIQIDADGGELKVQDAPLLIFETSAGESRRHIIEKVFDYLFEMIGVQTAVICDLTNVPPRAQSTTSDATSAKAFKAEIAVWSRKATGLVDLDPLDPCYHREELGGHKLGRVITDSWDPTSYLESKASPAVVCHLVPGQKFDSCAREYSRPNPNNPAEEQRIYRRSPDWIVLCDESTLTGPEEPQPLIFDAYDFLRPCSQHPNSYIPDRSISVPLGVLRKRLMMLLRRRRNPVLQAPMPKAASTARRVHPNQRFQA</sequence>
<dbReference type="Proteomes" id="UP000027456">
    <property type="component" value="Unassembled WGS sequence"/>
</dbReference>
<dbReference type="HOGENOM" id="CLU_058094_1_0_1"/>
<protein>
    <submittedName>
        <fullName evidence="2">Uncharacterized protein</fullName>
    </submittedName>
</protein>
<name>A0A074REE5_9AGAM</name>
<accession>A0A074REE5</accession>
<comment type="caution">
    <text evidence="2">The sequence shown here is derived from an EMBL/GenBank/DDBJ whole genome shotgun (WGS) entry which is preliminary data.</text>
</comment>
<keyword evidence="3" id="KW-1185">Reference proteome</keyword>
<evidence type="ECO:0000256" key="1">
    <source>
        <dbReference type="SAM" id="MobiDB-lite"/>
    </source>
</evidence>
<evidence type="ECO:0000313" key="2">
    <source>
        <dbReference type="EMBL" id="KEP45516.1"/>
    </source>
</evidence>
<feature type="region of interest" description="Disordered" evidence="1">
    <location>
        <begin position="429"/>
        <end position="448"/>
    </location>
</feature>